<comment type="caution">
    <text evidence="10">The sequence shown here is derived from an EMBL/GenBank/DDBJ whole genome shotgun (WGS) entry which is preliminary data.</text>
</comment>
<dbReference type="InterPro" id="IPR014216">
    <property type="entry name" value="ABC_transptr_CydD"/>
</dbReference>
<dbReference type="PROSITE" id="PS00211">
    <property type="entry name" value="ABC_TRANSPORTER_1"/>
    <property type="match status" value="1"/>
</dbReference>
<evidence type="ECO:0000256" key="2">
    <source>
        <dbReference type="ARBA" id="ARBA00022692"/>
    </source>
</evidence>
<protein>
    <submittedName>
        <fullName evidence="10">ATP-binding/permease protein CydC</fullName>
    </submittedName>
</protein>
<feature type="transmembrane region" description="Helical" evidence="7">
    <location>
        <begin position="156"/>
        <end position="177"/>
    </location>
</feature>
<dbReference type="InterPro" id="IPR039421">
    <property type="entry name" value="Type_1_exporter"/>
</dbReference>
<dbReference type="CDD" id="cd18584">
    <property type="entry name" value="ABC_6TM_AarD_CydD"/>
    <property type="match status" value="1"/>
</dbReference>
<name>A0ABQ4NCP2_9BACL</name>
<dbReference type="InterPro" id="IPR011527">
    <property type="entry name" value="ABC1_TM_dom"/>
</dbReference>
<dbReference type="InterPro" id="IPR027417">
    <property type="entry name" value="P-loop_NTPase"/>
</dbReference>
<dbReference type="PROSITE" id="PS50929">
    <property type="entry name" value="ABC_TM1F"/>
    <property type="match status" value="1"/>
</dbReference>
<feature type="domain" description="ABC transporter" evidence="8">
    <location>
        <begin position="336"/>
        <end position="571"/>
    </location>
</feature>
<dbReference type="Pfam" id="PF00664">
    <property type="entry name" value="ABC_membrane"/>
    <property type="match status" value="1"/>
</dbReference>
<dbReference type="NCBIfam" id="TIGR02857">
    <property type="entry name" value="CydD"/>
    <property type="match status" value="1"/>
</dbReference>
<keyword evidence="6 7" id="KW-0472">Membrane</keyword>
<sequence>MDKAWFSLGGIKQLVLKLTAVSLLQAGAVVAQAMFLAQTIDLLFEGRPLYDLLPPLALFVGVYVARQTLVWIQQRVAGSFAERRSEEERGRLVSHVFERGPRFVARENSGRLVTLAMEGADRLRTYLEMSIPRAIDTPILTLAILLRTYWLDVISGLILTVAMPVIIVFFIVLGLAARKQADRQWGTFRQLAGHFADSLRGLETLLALGRSRTHGQSVVRTAEQYRKAVMRTLRVAFLSSLSLDVFSMLAIASVAVGLGLRLMEGNIEFGSALAVLLLAPEFFAPIKQLGADYHASLDGKEAWASLKAVYSDRSSPLVPEPEDRYTQAACRTDSVLTLDHVGVANREGRTLLQDISLQLLPDNRWIGIAGASGAGKTTLLGLIGGLIEASSGEIRLDETPMHGDKWKQWRSQVAYIPQHPHLFSLSLADNIRFYEPGAADEVVERAIEAVGLSELVQELPDGMKEPIGEGGRALSGGQAQRVALARALVSGRPIVLLDEPTAHLDVETEWELKQTLLEVLADKRVILATHRLHWMREMQEVWVMDRGRIVERGTHEELCLRGGVYARMLENNNGGRHSS</sequence>
<evidence type="ECO:0000256" key="7">
    <source>
        <dbReference type="SAM" id="Phobius"/>
    </source>
</evidence>
<evidence type="ECO:0000256" key="3">
    <source>
        <dbReference type="ARBA" id="ARBA00022741"/>
    </source>
</evidence>
<evidence type="ECO:0000259" key="9">
    <source>
        <dbReference type="PROSITE" id="PS50929"/>
    </source>
</evidence>
<organism evidence="10 11">
    <name type="scientific">Paenibacillus cisolokensis</name>
    <dbReference type="NCBI Taxonomy" id="1658519"/>
    <lineage>
        <taxon>Bacteria</taxon>
        <taxon>Bacillati</taxon>
        <taxon>Bacillota</taxon>
        <taxon>Bacilli</taxon>
        <taxon>Bacillales</taxon>
        <taxon>Paenibacillaceae</taxon>
        <taxon>Paenibacillus</taxon>
    </lineage>
</organism>
<evidence type="ECO:0000256" key="4">
    <source>
        <dbReference type="ARBA" id="ARBA00022840"/>
    </source>
</evidence>
<dbReference type="Pfam" id="PF00005">
    <property type="entry name" value="ABC_tran"/>
    <property type="match status" value="1"/>
</dbReference>
<evidence type="ECO:0000256" key="1">
    <source>
        <dbReference type="ARBA" id="ARBA00004651"/>
    </source>
</evidence>
<dbReference type="GO" id="GO:0005524">
    <property type="term" value="F:ATP binding"/>
    <property type="evidence" value="ECO:0007669"/>
    <property type="project" value="UniProtKB-KW"/>
</dbReference>
<gene>
    <name evidence="10" type="primary">cydC</name>
    <name evidence="10" type="ORF">PACILC2_45130</name>
</gene>
<evidence type="ECO:0000256" key="6">
    <source>
        <dbReference type="ARBA" id="ARBA00023136"/>
    </source>
</evidence>
<accession>A0ABQ4NCP2</accession>
<dbReference type="InterPro" id="IPR003439">
    <property type="entry name" value="ABC_transporter-like_ATP-bd"/>
</dbReference>
<keyword evidence="2 7" id="KW-0812">Transmembrane</keyword>
<comment type="subcellular location">
    <subcellularLocation>
        <location evidence="1">Cell membrane</location>
        <topology evidence="1">Multi-pass membrane protein</topology>
    </subcellularLocation>
</comment>
<feature type="transmembrane region" description="Helical" evidence="7">
    <location>
        <begin position="235"/>
        <end position="260"/>
    </location>
</feature>
<keyword evidence="3" id="KW-0547">Nucleotide-binding</keyword>
<evidence type="ECO:0000256" key="5">
    <source>
        <dbReference type="ARBA" id="ARBA00022989"/>
    </source>
</evidence>
<dbReference type="RefSeq" id="WP_213530484.1">
    <property type="nucleotide sequence ID" value="NZ_BOVJ01000159.1"/>
</dbReference>
<dbReference type="InterPro" id="IPR017871">
    <property type="entry name" value="ABC_transporter-like_CS"/>
</dbReference>
<evidence type="ECO:0000259" key="8">
    <source>
        <dbReference type="PROSITE" id="PS50893"/>
    </source>
</evidence>
<dbReference type="SMART" id="SM00382">
    <property type="entry name" value="AAA"/>
    <property type="match status" value="1"/>
</dbReference>
<dbReference type="SUPFAM" id="SSF90123">
    <property type="entry name" value="ABC transporter transmembrane region"/>
    <property type="match status" value="1"/>
</dbReference>
<keyword evidence="5 7" id="KW-1133">Transmembrane helix</keyword>
<evidence type="ECO:0000313" key="10">
    <source>
        <dbReference type="EMBL" id="GIQ65945.1"/>
    </source>
</evidence>
<reference evidence="10 11" key="1">
    <citation type="submission" date="2021-04" db="EMBL/GenBank/DDBJ databases">
        <title>Draft genome sequence of Paenibacillus cisolokensis, LC2-13A.</title>
        <authorList>
            <person name="Uke A."/>
            <person name="Chhe C."/>
            <person name="Baramee S."/>
            <person name="Kosugi A."/>
        </authorList>
    </citation>
    <scope>NUCLEOTIDE SEQUENCE [LARGE SCALE GENOMIC DNA]</scope>
    <source>
        <strain evidence="10 11">LC2-13A</strain>
    </source>
</reference>
<proteinExistence type="predicted"/>
<dbReference type="Gene3D" id="1.20.1560.10">
    <property type="entry name" value="ABC transporter type 1, transmembrane domain"/>
    <property type="match status" value="1"/>
</dbReference>
<dbReference type="SUPFAM" id="SSF52540">
    <property type="entry name" value="P-loop containing nucleoside triphosphate hydrolases"/>
    <property type="match status" value="1"/>
</dbReference>
<evidence type="ECO:0000313" key="11">
    <source>
        <dbReference type="Proteomes" id="UP000680304"/>
    </source>
</evidence>
<keyword evidence="11" id="KW-1185">Reference proteome</keyword>
<dbReference type="EMBL" id="BOVJ01000159">
    <property type="protein sequence ID" value="GIQ65945.1"/>
    <property type="molecule type" value="Genomic_DNA"/>
</dbReference>
<keyword evidence="4 10" id="KW-0067">ATP-binding</keyword>
<dbReference type="PANTHER" id="PTHR24221:SF614">
    <property type="entry name" value="GLUTATHIONE_L-CYSTEINE TRANSPORT SYSTEM ATP-BINDING_PERMEASE PROTEIN CYDC"/>
    <property type="match status" value="1"/>
</dbReference>
<dbReference type="InterPro" id="IPR003593">
    <property type="entry name" value="AAA+_ATPase"/>
</dbReference>
<dbReference type="Gene3D" id="3.40.50.300">
    <property type="entry name" value="P-loop containing nucleotide triphosphate hydrolases"/>
    <property type="match status" value="1"/>
</dbReference>
<dbReference type="PROSITE" id="PS50893">
    <property type="entry name" value="ABC_TRANSPORTER_2"/>
    <property type="match status" value="1"/>
</dbReference>
<dbReference type="PANTHER" id="PTHR24221">
    <property type="entry name" value="ATP-BINDING CASSETTE SUB-FAMILY B"/>
    <property type="match status" value="1"/>
</dbReference>
<dbReference type="InterPro" id="IPR036640">
    <property type="entry name" value="ABC1_TM_sf"/>
</dbReference>
<feature type="domain" description="ABC transmembrane type-1" evidence="9">
    <location>
        <begin position="18"/>
        <end position="298"/>
    </location>
</feature>
<dbReference type="Proteomes" id="UP000680304">
    <property type="component" value="Unassembled WGS sequence"/>
</dbReference>